<dbReference type="GO" id="GO:0016616">
    <property type="term" value="F:oxidoreductase activity, acting on the CH-OH group of donors, NAD or NADP as acceptor"/>
    <property type="evidence" value="ECO:0007669"/>
    <property type="project" value="TreeGrafter"/>
</dbReference>
<dbReference type="PANTHER" id="PTHR42760">
    <property type="entry name" value="SHORT-CHAIN DEHYDROGENASES/REDUCTASES FAMILY MEMBER"/>
    <property type="match status" value="1"/>
</dbReference>
<dbReference type="CDD" id="cd05233">
    <property type="entry name" value="SDR_c"/>
    <property type="match status" value="1"/>
</dbReference>
<evidence type="ECO:0000256" key="1">
    <source>
        <dbReference type="ARBA" id="ARBA00006484"/>
    </source>
</evidence>
<evidence type="ECO:0000256" key="3">
    <source>
        <dbReference type="SAM" id="Phobius"/>
    </source>
</evidence>
<evidence type="ECO:0000313" key="6">
    <source>
        <dbReference type="Proteomes" id="UP000664781"/>
    </source>
</evidence>
<dbReference type="EMBL" id="JAFMOF010000008">
    <property type="protein sequence ID" value="MBO0657316.1"/>
    <property type="molecule type" value="Genomic_DNA"/>
</dbReference>
<proteinExistence type="inferred from homology"/>
<dbReference type="Proteomes" id="UP000664781">
    <property type="component" value="Unassembled WGS sequence"/>
</dbReference>
<dbReference type="PANTHER" id="PTHR42760:SF133">
    <property type="entry name" value="3-OXOACYL-[ACYL-CARRIER-PROTEIN] REDUCTASE"/>
    <property type="match status" value="1"/>
</dbReference>
<feature type="domain" description="Ketoreductase" evidence="4">
    <location>
        <begin position="16"/>
        <end position="182"/>
    </location>
</feature>
<comment type="caution">
    <text evidence="5">The sequence shown here is derived from an EMBL/GenBank/DDBJ whole genome shotgun (WGS) entry which is preliminary data.</text>
</comment>
<dbReference type="Pfam" id="PF13561">
    <property type="entry name" value="adh_short_C2"/>
    <property type="match status" value="1"/>
</dbReference>
<dbReference type="AlphaFoldDB" id="A0A939FRV8"/>
<gene>
    <name evidence="5" type="ORF">J1792_32775</name>
</gene>
<organism evidence="5 6">
    <name type="scientific">Streptomyces triculaminicus</name>
    <dbReference type="NCBI Taxonomy" id="2816232"/>
    <lineage>
        <taxon>Bacteria</taxon>
        <taxon>Bacillati</taxon>
        <taxon>Actinomycetota</taxon>
        <taxon>Actinomycetes</taxon>
        <taxon>Kitasatosporales</taxon>
        <taxon>Streptomycetaceae</taxon>
        <taxon>Streptomyces</taxon>
    </lineage>
</organism>
<dbReference type="InterPro" id="IPR057326">
    <property type="entry name" value="KR_dom"/>
</dbReference>
<keyword evidence="2" id="KW-0560">Oxidoreductase</keyword>
<evidence type="ECO:0000313" key="5">
    <source>
        <dbReference type="EMBL" id="MBO0657316.1"/>
    </source>
</evidence>
<dbReference type="InterPro" id="IPR002347">
    <property type="entry name" value="SDR_fam"/>
</dbReference>
<dbReference type="SUPFAM" id="SSF51735">
    <property type="entry name" value="NAD(P)-binding Rossmann-fold domains"/>
    <property type="match status" value="1"/>
</dbReference>
<feature type="transmembrane region" description="Helical" evidence="3">
    <location>
        <begin position="219"/>
        <end position="239"/>
    </location>
</feature>
<feature type="transmembrane region" description="Helical" evidence="3">
    <location>
        <begin position="12"/>
        <end position="36"/>
    </location>
</feature>
<keyword evidence="3" id="KW-1133">Transmembrane helix</keyword>
<comment type="similarity">
    <text evidence="1">Belongs to the short-chain dehydrogenases/reductases (SDR) family.</text>
</comment>
<keyword evidence="3" id="KW-0472">Membrane</keyword>
<evidence type="ECO:0000259" key="4">
    <source>
        <dbReference type="SMART" id="SM00822"/>
    </source>
</evidence>
<sequence length="245" mass="25136">MSDPADPADPTWAAGSTLLVTGGGAGIGAAVCRAFVRAGGEVISLGRSPAEGPGVRNHLVDLGDAEALDSVLAHLADTGTPVRYLVNNASLRQTRPLPDADRGHWRETFEVNLFAPMEICRTVGGRLPAGGAVVNVTSSAARHLSPGTAAYAASQAALEAASTVLARELADRGVRVNTLAPGPTRTPGLSRAVRSGQSLDEVRLAERIPLRRLGRAEEIAAVVMFLLSPAAGFVTGQVLPANGGL</sequence>
<evidence type="ECO:0000256" key="2">
    <source>
        <dbReference type="ARBA" id="ARBA00023002"/>
    </source>
</evidence>
<protein>
    <submittedName>
        <fullName evidence="5">SDR family oxidoreductase</fullName>
    </submittedName>
</protein>
<dbReference type="SMART" id="SM00822">
    <property type="entry name" value="PKS_KR"/>
    <property type="match status" value="1"/>
</dbReference>
<reference evidence="5" key="1">
    <citation type="submission" date="2021-03" db="EMBL/GenBank/DDBJ databases">
        <title>Streptomyces strains.</title>
        <authorList>
            <person name="Lund M.B."/>
            <person name="Toerring T."/>
        </authorList>
    </citation>
    <scope>NUCLEOTIDE SEQUENCE</scope>
    <source>
        <strain evidence="5">JCM 4242</strain>
    </source>
</reference>
<dbReference type="RefSeq" id="WP_086566292.1">
    <property type="nucleotide sequence ID" value="NZ_JAFMOF010000008.1"/>
</dbReference>
<accession>A0A939FRV8</accession>
<dbReference type="PRINTS" id="PR00080">
    <property type="entry name" value="SDRFAMILY"/>
</dbReference>
<keyword evidence="3" id="KW-0812">Transmembrane</keyword>
<name>A0A939FRV8_9ACTN</name>
<dbReference type="InterPro" id="IPR036291">
    <property type="entry name" value="NAD(P)-bd_dom_sf"/>
</dbReference>
<dbReference type="Gene3D" id="3.40.50.720">
    <property type="entry name" value="NAD(P)-binding Rossmann-like Domain"/>
    <property type="match status" value="1"/>
</dbReference>
<dbReference type="PRINTS" id="PR00081">
    <property type="entry name" value="GDHRDH"/>
</dbReference>
<keyword evidence="6" id="KW-1185">Reference proteome</keyword>